<keyword evidence="1" id="KW-1133">Transmembrane helix</keyword>
<feature type="non-terminal residue" evidence="2">
    <location>
        <position position="166"/>
    </location>
</feature>
<keyword evidence="1" id="KW-0472">Membrane</keyword>
<evidence type="ECO:0000313" key="3">
    <source>
        <dbReference type="Proteomes" id="UP000708208"/>
    </source>
</evidence>
<protein>
    <submittedName>
        <fullName evidence="2">Uncharacterized protein</fullName>
    </submittedName>
</protein>
<gene>
    <name evidence="2" type="ORF">AFUS01_LOCUS39947</name>
</gene>
<dbReference type="EMBL" id="CAJVCH010554425">
    <property type="protein sequence ID" value="CAG7830121.1"/>
    <property type="molecule type" value="Genomic_DNA"/>
</dbReference>
<evidence type="ECO:0000313" key="2">
    <source>
        <dbReference type="EMBL" id="CAG7830121.1"/>
    </source>
</evidence>
<dbReference type="Proteomes" id="UP000708208">
    <property type="component" value="Unassembled WGS sequence"/>
</dbReference>
<accession>A0A8J2LXF6</accession>
<reference evidence="2" key="1">
    <citation type="submission" date="2021-06" db="EMBL/GenBank/DDBJ databases">
        <authorList>
            <person name="Hodson N. C."/>
            <person name="Mongue J. A."/>
            <person name="Jaron S. K."/>
        </authorList>
    </citation>
    <scope>NUCLEOTIDE SEQUENCE</scope>
</reference>
<proteinExistence type="predicted"/>
<name>A0A8J2LXF6_9HEXA</name>
<keyword evidence="1" id="KW-0812">Transmembrane</keyword>
<evidence type="ECO:0000256" key="1">
    <source>
        <dbReference type="SAM" id="Phobius"/>
    </source>
</evidence>
<dbReference type="AlphaFoldDB" id="A0A8J2LXF6"/>
<feature type="transmembrane region" description="Helical" evidence="1">
    <location>
        <begin position="58"/>
        <end position="81"/>
    </location>
</feature>
<comment type="caution">
    <text evidence="2">The sequence shown here is derived from an EMBL/GenBank/DDBJ whole genome shotgun (WGS) entry which is preliminary data.</text>
</comment>
<organism evidence="2 3">
    <name type="scientific">Allacma fusca</name>
    <dbReference type="NCBI Taxonomy" id="39272"/>
    <lineage>
        <taxon>Eukaryota</taxon>
        <taxon>Metazoa</taxon>
        <taxon>Ecdysozoa</taxon>
        <taxon>Arthropoda</taxon>
        <taxon>Hexapoda</taxon>
        <taxon>Collembola</taxon>
        <taxon>Symphypleona</taxon>
        <taxon>Sminthuridae</taxon>
        <taxon>Allacma</taxon>
    </lineage>
</organism>
<sequence length="166" mass="18617">MTPILSEFPSCVISLFQLSKSVIAITSTEIKNPFRITAQGKPLFTEEPEGAHFTAPKLVYNACLVIVVVFTKGFSHLYLFITQSMIIDNTIAFIATQSISTGYNDVRYANMNSVPNFLLKFGKSKGISNNLENSPSSDYIIEKWSFLCVVCATRPDQKWYTYESSK</sequence>
<keyword evidence="3" id="KW-1185">Reference proteome</keyword>